<name>A0A7J7N4R2_9MAGN</name>
<accession>A0A7J7N4R2</accession>
<reference evidence="1 2" key="1">
    <citation type="journal article" date="2020" name="IScience">
        <title>Genome Sequencing of the Endangered Kingdonia uniflora (Circaeasteraceae, Ranunculales) Reveals Potential Mechanisms of Evolutionary Specialization.</title>
        <authorList>
            <person name="Sun Y."/>
            <person name="Deng T."/>
            <person name="Zhang A."/>
            <person name="Moore M.J."/>
            <person name="Landis J.B."/>
            <person name="Lin N."/>
            <person name="Zhang H."/>
            <person name="Zhang X."/>
            <person name="Huang J."/>
            <person name="Zhang X."/>
            <person name="Sun H."/>
            <person name="Wang H."/>
        </authorList>
    </citation>
    <scope>NUCLEOTIDE SEQUENCE [LARGE SCALE GENOMIC DNA]</scope>
    <source>
        <strain evidence="1">TB1705</strain>
        <tissue evidence="1">Leaf</tissue>
    </source>
</reference>
<comment type="caution">
    <text evidence="1">The sequence shown here is derived from an EMBL/GenBank/DDBJ whole genome shotgun (WGS) entry which is preliminary data.</text>
</comment>
<sequence>MVLPCFSISVPDPHLLLPMPIQLKNVSLSTTSRLLLGLAYPLVKSLGTTLLV</sequence>
<gene>
    <name evidence="1" type="ORF">GIB67_002611</name>
</gene>
<evidence type="ECO:0000313" key="2">
    <source>
        <dbReference type="Proteomes" id="UP000541444"/>
    </source>
</evidence>
<evidence type="ECO:0000313" key="1">
    <source>
        <dbReference type="EMBL" id="KAF6162022.1"/>
    </source>
</evidence>
<dbReference type="AlphaFoldDB" id="A0A7J7N4R2"/>
<dbReference type="EMBL" id="JACGCM010001059">
    <property type="protein sequence ID" value="KAF6162022.1"/>
    <property type="molecule type" value="Genomic_DNA"/>
</dbReference>
<proteinExistence type="predicted"/>
<protein>
    <submittedName>
        <fullName evidence="1">Uncharacterized protein</fullName>
    </submittedName>
</protein>
<dbReference type="Proteomes" id="UP000541444">
    <property type="component" value="Unassembled WGS sequence"/>
</dbReference>
<keyword evidence="2" id="KW-1185">Reference proteome</keyword>
<organism evidence="1 2">
    <name type="scientific">Kingdonia uniflora</name>
    <dbReference type="NCBI Taxonomy" id="39325"/>
    <lineage>
        <taxon>Eukaryota</taxon>
        <taxon>Viridiplantae</taxon>
        <taxon>Streptophyta</taxon>
        <taxon>Embryophyta</taxon>
        <taxon>Tracheophyta</taxon>
        <taxon>Spermatophyta</taxon>
        <taxon>Magnoliopsida</taxon>
        <taxon>Ranunculales</taxon>
        <taxon>Circaeasteraceae</taxon>
        <taxon>Kingdonia</taxon>
    </lineage>
</organism>